<evidence type="ECO:0000256" key="2">
    <source>
        <dbReference type="ARBA" id="ARBA00022729"/>
    </source>
</evidence>
<sequence length="563" mass="63543">MASRQNKSSAVGFFKTAFTVLIGLCFMCASVRAEIKTAVIDKQTGQLCVVEGYREDFVAWANFTDDIKRSGWSFLEITTSSQYNDSIQAYAAGAVEAAVTSQLIYKHWMNTLMGYCGPFTSETGYCKRLKAFITTNLQWVQDQIEKQPSSPYWYQVRLALLQLKGLEDSFNDELSLPSGSISFNPFGFLLFQMGGDLEDLESALNKSSLTQPLGSGSCSALIKLLPNNKDLLVSHDTWNTYQAMLRIMKKYMFAFRVSPSDEHLLPGGTQAFSSYPGSIFSGDDFYILSSGLVTLETTIGNSNPALWKFVQPTGSVMEWLRNIVANRLASTGKEWAEIFSKYNSGTYNNQWMIVDYNHFTPGKTDIKEELFVVLEQIPGQVVFKDKTQELLEKGYWASYNIPYYEEIFNASGCNELVEKYGPWFSLDQNPRAQIFRRNQTAVTDVDSMIRLMRYNNFKEDPLSKCEGCNPPGNGENAISARSDLNPANGTYPFGALRQRSHGGTDMKMTSYGMFRDYVMMAVSGPTWDQVPPFQWSTSPYKDLMHMGHPDTWAFKPIKVTWNP</sequence>
<dbReference type="AlphaFoldDB" id="A0AAN7Y3J2"/>
<evidence type="ECO:0000256" key="3">
    <source>
        <dbReference type="ARBA" id="ARBA00022801"/>
    </source>
</evidence>
<reference evidence="8 9" key="1">
    <citation type="journal article" date="2023" name="Genes (Basel)">
        <title>Chromosome-Level Genome Assembly and Circadian Gene Repertoire of the Patagonia Blennie Eleginops maclovinus-The Closest Ancestral Proxy of Antarctic Cryonotothenioids.</title>
        <authorList>
            <person name="Cheng C.C."/>
            <person name="Rivera-Colon A.G."/>
            <person name="Minhas B.F."/>
            <person name="Wilson L."/>
            <person name="Rayamajhi N."/>
            <person name="Vargas-Chacoff L."/>
            <person name="Catchen J.M."/>
        </authorList>
    </citation>
    <scope>NUCLEOTIDE SEQUENCE [LARGE SCALE GENOMIC DNA]</scope>
    <source>
        <strain evidence="8">JMC-PN-2008</strain>
    </source>
</reference>
<evidence type="ECO:0000256" key="5">
    <source>
        <dbReference type="ARBA" id="ARBA00023098"/>
    </source>
</evidence>
<evidence type="ECO:0000313" key="9">
    <source>
        <dbReference type="Proteomes" id="UP001346869"/>
    </source>
</evidence>
<gene>
    <name evidence="8" type="ORF">PBY51_004298</name>
</gene>
<proteinExistence type="inferred from homology"/>
<dbReference type="Proteomes" id="UP001346869">
    <property type="component" value="Unassembled WGS sequence"/>
</dbReference>
<keyword evidence="5 7" id="KW-0443">Lipid metabolism</keyword>
<dbReference type="GO" id="GO:0009395">
    <property type="term" value="P:phospholipid catabolic process"/>
    <property type="evidence" value="ECO:0007669"/>
    <property type="project" value="TreeGrafter"/>
</dbReference>
<keyword evidence="9" id="KW-1185">Reference proteome</keyword>
<keyword evidence="2 7" id="KW-0732">Signal</keyword>
<dbReference type="EC" id="3.1.1.-" evidence="7"/>
<dbReference type="GO" id="GO:0005576">
    <property type="term" value="C:extracellular region"/>
    <property type="evidence" value="ECO:0007669"/>
    <property type="project" value="TreeGrafter"/>
</dbReference>
<dbReference type="PANTHER" id="PTHR12370:SF3">
    <property type="entry name" value="PHOSPHOLIPASE B-LIKE 2-RELATED"/>
    <property type="match status" value="1"/>
</dbReference>
<evidence type="ECO:0000256" key="1">
    <source>
        <dbReference type="ARBA" id="ARBA00007835"/>
    </source>
</evidence>
<comment type="similarity">
    <text evidence="1 7">Belongs to the phospholipase B-like family.</text>
</comment>
<comment type="function">
    <text evidence="7">Putative phospholipase.</text>
</comment>
<evidence type="ECO:0000256" key="4">
    <source>
        <dbReference type="ARBA" id="ARBA00022963"/>
    </source>
</evidence>
<dbReference type="InterPro" id="IPR007000">
    <property type="entry name" value="PLipase_B-like"/>
</dbReference>
<comment type="caution">
    <text evidence="8">The sequence shown here is derived from an EMBL/GenBank/DDBJ whole genome shotgun (WGS) entry which is preliminary data.</text>
</comment>
<dbReference type="Pfam" id="PF04916">
    <property type="entry name" value="Phospholip_B"/>
    <property type="match status" value="1"/>
</dbReference>
<evidence type="ECO:0000256" key="7">
    <source>
        <dbReference type="RuleBase" id="RU364138"/>
    </source>
</evidence>
<dbReference type="EMBL" id="JAUZQC010000005">
    <property type="protein sequence ID" value="KAK5871414.1"/>
    <property type="molecule type" value="Genomic_DNA"/>
</dbReference>
<feature type="signal peptide" evidence="7">
    <location>
        <begin position="1"/>
        <end position="33"/>
    </location>
</feature>
<accession>A0AAN7Y3J2</accession>
<reference evidence="8 9" key="2">
    <citation type="journal article" date="2023" name="Mol. Biol. Evol.">
        <title>Genomics of Secondarily Temperate Adaptation in the Only Non-Antarctic Icefish.</title>
        <authorList>
            <person name="Rivera-Colon A.G."/>
            <person name="Rayamajhi N."/>
            <person name="Minhas B.F."/>
            <person name="Madrigal G."/>
            <person name="Bilyk K.T."/>
            <person name="Yoon V."/>
            <person name="Hune M."/>
            <person name="Gregory S."/>
            <person name="Cheng C.H.C."/>
            <person name="Catchen J.M."/>
        </authorList>
    </citation>
    <scope>NUCLEOTIDE SEQUENCE [LARGE SCALE GENOMIC DNA]</scope>
    <source>
        <strain evidence="8">JMC-PN-2008</strain>
    </source>
</reference>
<organism evidence="8 9">
    <name type="scientific">Eleginops maclovinus</name>
    <name type="common">Patagonian blennie</name>
    <name type="synonym">Eleginus maclovinus</name>
    <dbReference type="NCBI Taxonomy" id="56733"/>
    <lineage>
        <taxon>Eukaryota</taxon>
        <taxon>Metazoa</taxon>
        <taxon>Chordata</taxon>
        <taxon>Craniata</taxon>
        <taxon>Vertebrata</taxon>
        <taxon>Euteleostomi</taxon>
        <taxon>Actinopterygii</taxon>
        <taxon>Neopterygii</taxon>
        <taxon>Teleostei</taxon>
        <taxon>Neoteleostei</taxon>
        <taxon>Acanthomorphata</taxon>
        <taxon>Eupercaria</taxon>
        <taxon>Perciformes</taxon>
        <taxon>Notothenioidei</taxon>
        <taxon>Eleginopidae</taxon>
        <taxon>Eleginops</taxon>
    </lineage>
</organism>
<keyword evidence="4 7" id="KW-0442">Lipid degradation</keyword>
<keyword evidence="6" id="KW-0325">Glycoprotein</keyword>
<name>A0AAN7Y3J2_ELEMC</name>
<dbReference type="Gene3D" id="3.60.60.30">
    <property type="match status" value="1"/>
</dbReference>
<dbReference type="GO" id="GO:0004620">
    <property type="term" value="F:phospholipase activity"/>
    <property type="evidence" value="ECO:0007669"/>
    <property type="project" value="InterPro"/>
</dbReference>
<feature type="chain" id="PRO_5042662641" description="Phospholipase B-like" evidence="7">
    <location>
        <begin position="34"/>
        <end position="563"/>
    </location>
</feature>
<dbReference type="PANTHER" id="PTHR12370">
    <property type="entry name" value="PHOSPHOLIPASE B-RELATED"/>
    <property type="match status" value="1"/>
</dbReference>
<keyword evidence="3 7" id="KW-0378">Hydrolase</keyword>
<evidence type="ECO:0000256" key="6">
    <source>
        <dbReference type="ARBA" id="ARBA00023180"/>
    </source>
</evidence>
<evidence type="ECO:0000313" key="8">
    <source>
        <dbReference type="EMBL" id="KAK5871414.1"/>
    </source>
</evidence>
<protein>
    <recommendedName>
        <fullName evidence="7">Phospholipase B-like</fullName>
        <ecNumber evidence="7">3.1.1.-</ecNumber>
    </recommendedName>
</protein>